<dbReference type="AlphaFoldDB" id="A0AAD4QBF2"/>
<gene>
    <name evidence="3" type="ORF">EDB92DRAFT_512555</name>
</gene>
<evidence type="ECO:0000256" key="1">
    <source>
        <dbReference type="SAM" id="MobiDB-lite"/>
    </source>
</evidence>
<feature type="transmembrane region" description="Helical" evidence="2">
    <location>
        <begin position="34"/>
        <end position="52"/>
    </location>
</feature>
<proteinExistence type="predicted"/>
<feature type="transmembrane region" description="Helical" evidence="2">
    <location>
        <begin position="124"/>
        <end position="145"/>
    </location>
</feature>
<feature type="compositionally biased region" description="Low complexity" evidence="1">
    <location>
        <begin position="194"/>
        <end position="206"/>
    </location>
</feature>
<feature type="transmembrane region" description="Helical" evidence="2">
    <location>
        <begin position="12"/>
        <end position="29"/>
    </location>
</feature>
<sequence length="320" mass="33175">MERSVGSKKSVYGMLMTVLFYTTGFICALRTAAWLAMYTLIPAISHIIALYYRPSSSSSNPTPPSPATGGAGLVSNAGAGAEDIAGLLFKLVHTAAGHDLLVPVPASMYQISGAVAESAPLRRALVQLALLSSLIGAGGVAAYYYSLRRPLAWTWGKSMSAALQRWRHGPSRRAASDTDSSTTESRCSKTRLNPAAPAFTPSSSSPSPSPSPAPVPLVDSPPQLHRLDPTARTFAPRGCATPPSPADSTDSVGPATPSPSCIPSAFALAAARVARAAGTGMGRSVSAGVRLPVGVGKMRVVRPEEVVAGERRAGEVFVFF</sequence>
<dbReference type="EMBL" id="JAKELL010000020">
    <property type="protein sequence ID" value="KAH8992903.1"/>
    <property type="molecule type" value="Genomic_DNA"/>
</dbReference>
<name>A0AAD4QBF2_9AGAM</name>
<evidence type="ECO:0000256" key="2">
    <source>
        <dbReference type="SAM" id="Phobius"/>
    </source>
</evidence>
<comment type="caution">
    <text evidence="3">The sequence shown here is derived from an EMBL/GenBank/DDBJ whole genome shotgun (WGS) entry which is preliminary data.</text>
</comment>
<keyword evidence="2" id="KW-1133">Transmembrane helix</keyword>
<reference evidence="3" key="1">
    <citation type="submission" date="2022-01" db="EMBL/GenBank/DDBJ databases">
        <title>Comparative genomics reveals a dynamic genome evolution in the ectomycorrhizal milk-cap (Lactarius) mushrooms.</title>
        <authorList>
            <consortium name="DOE Joint Genome Institute"/>
            <person name="Lebreton A."/>
            <person name="Tang N."/>
            <person name="Kuo A."/>
            <person name="LaButti K."/>
            <person name="Drula E."/>
            <person name="Barry K."/>
            <person name="Clum A."/>
            <person name="Lipzen A."/>
            <person name="Mousain D."/>
            <person name="Ng V."/>
            <person name="Wang R."/>
            <person name="Wang X."/>
            <person name="Dai Y."/>
            <person name="Henrissat B."/>
            <person name="Grigoriev I.V."/>
            <person name="Guerin-Laguette A."/>
            <person name="Yu F."/>
            <person name="Martin F.M."/>
        </authorList>
    </citation>
    <scope>NUCLEOTIDE SEQUENCE</scope>
    <source>
        <strain evidence="3">QP</strain>
    </source>
</reference>
<organism evidence="3 4">
    <name type="scientific">Lactarius akahatsu</name>
    <dbReference type="NCBI Taxonomy" id="416441"/>
    <lineage>
        <taxon>Eukaryota</taxon>
        <taxon>Fungi</taxon>
        <taxon>Dikarya</taxon>
        <taxon>Basidiomycota</taxon>
        <taxon>Agaricomycotina</taxon>
        <taxon>Agaricomycetes</taxon>
        <taxon>Russulales</taxon>
        <taxon>Russulaceae</taxon>
        <taxon>Lactarius</taxon>
    </lineage>
</organism>
<feature type="region of interest" description="Disordered" evidence="1">
    <location>
        <begin position="165"/>
        <end position="257"/>
    </location>
</feature>
<keyword evidence="2" id="KW-0812">Transmembrane</keyword>
<accession>A0AAD4QBF2</accession>
<keyword evidence="4" id="KW-1185">Reference proteome</keyword>
<evidence type="ECO:0000313" key="4">
    <source>
        <dbReference type="Proteomes" id="UP001201163"/>
    </source>
</evidence>
<protein>
    <submittedName>
        <fullName evidence="3">Uncharacterized protein</fullName>
    </submittedName>
</protein>
<keyword evidence="2" id="KW-0472">Membrane</keyword>
<dbReference type="Proteomes" id="UP001201163">
    <property type="component" value="Unassembled WGS sequence"/>
</dbReference>
<evidence type="ECO:0000313" key="3">
    <source>
        <dbReference type="EMBL" id="KAH8992903.1"/>
    </source>
</evidence>